<evidence type="ECO:0000313" key="4">
    <source>
        <dbReference type="EMBL" id="STQ87692.1"/>
    </source>
</evidence>
<dbReference type="SUPFAM" id="SSF52980">
    <property type="entry name" value="Restriction endonuclease-like"/>
    <property type="match status" value="1"/>
</dbReference>
<evidence type="ECO:0000313" key="5">
    <source>
        <dbReference type="Proteomes" id="UP000255269"/>
    </source>
</evidence>
<accession>A0A377PZ32</accession>
<organism evidence="4 5">
    <name type="scientific">Helicobacter pullorum</name>
    <dbReference type="NCBI Taxonomy" id="35818"/>
    <lineage>
        <taxon>Bacteria</taxon>
        <taxon>Pseudomonadati</taxon>
        <taxon>Campylobacterota</taxon>
        <taxon>Epsilonproteobacteria</taxon>
        <taxon>Campylobacterales</taxon>
        <taxon>Helicobacteraceae</taxon>
        <taxon>Helicobacter</taxon>
    </lineage>
</organism>
<dbReference type="EC" id="3.1.21.4" evidence="4"/>
<keyword evidence="1" id="KW-0540">Nuclease</keyword>
<keyword evidence="2 4" id="KW-0255">Endonuclease</keyword>
<dbReference type="CDD" id="cd22323">
    <property type="entry name" value="EcoRV-like"/>
    <property type="match status" value="1"/>
</dbReference>
<dbReference type="InterPro" id="IPR037057">
    <property type="entry name" value="DNA_rep_MutH/T2_RE_sf"/>
</dbReference>
<dbReference type="REBASE" id="431339">
    <property type="entry name" value="Hpu13156IIP"/>
</dbReference>
<proteinExistence type="predicted"/>
<gene>
    <name evidence="4" type="primary">ecoRVR</name>
    <name evidence="4" type="ORF">NCTC13156_00511</name>
</gene>
<dbReference type="Gene3D" id="3.40.600.10">
    <property type="entry name" value="DNA mismatch repair MutH/Restriction endonuclease, type II"/>
    <property type="match status" value="1"/>
</dbReference>
<dbReference type="Proteomes" id="UP000255269">
    <property type="component" value="Unassembled WGS sequence"/>
</dbReference>
<dbReference type="GO" id="GO:0009036">
    <property type="term" value="F:type II site-specific deoxyribonuclease activity"/>
    <property type="evidence" value="ECO:0007669"/>
    <property type="project" value="UniProtKB-EC"/>
</dbReference>
<dbReference type="AlphaFoldDB" id="A0A377PZ32"/>
<dbReference type="InterPro" id="IPR015314">
    <property type="entry name" value="Restrct_endonuc_II_EcoRV"/>
</dbReference>
<dbReference type="GO" id="GO:0003677">
    <property type="term" value="F:DNA binding"/>
    <property type="evidence" value="ECO:0007669"/>
    <property type="project" value="InterPro"/>
</dbReference>
<sequence length="259" mass="30262">MKKQDFIEKFRIFLDTLQEKICINSEWKIKGFIDSDKQIFSLSNDTKVISKILEIHIFPYILDFAKQNNFDIILPNHQNYYPDLSFIAKQDSIIKFAVDLKTTYRNENNPTFCNGFTLGSHGEYFKNRESNKNIQFPYKEYLGHFCLGVIYDRVLVDELKRYKLKDLDIIQSVIKNLTLFFVEKYKIASDSSGSGNTANIGSIKNIDDILNERGVFADLGEDIFDDYWINYGQIHITDSNGNVKKMTKLKEYLAYRGKQ</sequence>
<name>A0A377PZ32_9HELI</name>
<evidence type="ECO:0000256" key="3">
    <source>
        <dbReference type="ARBA" id="ARBA00022801"/>
    </source>
</evidence>
<evidence type="ECO:0000256" key="1">
    <source>
        <dbReference type="ARBA" id="ARBA00022722"/>
    </source>
</evidence>
<dbReference type="Pfam" id="PF09233">
    <property type="entry name" value="Endonuc-EcoRV"/>
    <property type="match status" value="1"/>
</dbReference>
<reference evidence="4 5" key="1">
    <citation type="submission" date="2018-06" db="EMBL/GenBank/DDBJ databases">
        <authorList>
            <consortium name="Pathogen Informatics"/>
            <person name="Doyle S."/>
        </authorList>
    </citation>
    <scope>NUCLEOTIDE SEQUENCE [LARGE SCALE GENOMIC DNA]</scope>
    <source>
        <strain evidence="4 5">NCTC13156</strain>
    </source>
</reference>
<protein>
    <submittedName>
        <fullName evidence="4">Type II restriction endonuclease</fullName>
        <ecNumber evidence="4">3.1.21.4</ecNumber>
    </submittedName>
</protein>
<keyword evidence="3 4" id="KW-0378">Hydrolase</keyword>
<evidence type="ECO:0000256" key="2">
    <source>
        <dbReference type="ARBA" id="ARBA00022759"/>
    </source>
</evidence>
<dbReference type="EMBL" id="UGJF01000001">
    <property type="protein sequence ID" value="STQ87692.1"/>
    <property type="molecule type" value="Genomic_DNA"/>
</dbReference>
<dbReference type="InterPro" id="IPR011335">
    <property type="entry name" value="Restrct_endonuc-II-like"/>
</dbReference>
<dbReference type="RefSeq" id="WP_115056759.1">
    <property type="nucleotide sequence ID" value="NZ_UGJF01000001.1"/>
</dbReference>